<dbReference type="PANTHER" id="PTHR30408">
    <property type="entry name" value="TYPE-1 RESTRICTION ENZYME ECOKI SPECIFICITY PROTEIN"/>
    <property type="match status" value="1"/>
</dbReference>
<keyword evidence="2" id="KW-0238">DNA-binding</keyword>
<evidence type="ECO:0000313" key="3">
    <source>
        <dbReference type="EMBL" id="QQA60881.1"/>
    </source>
</evidence>
<dbReference type="Gene3D" id="3.90.220.20">
    <property type="entry name" value="DNA methylase specificity domains"/>
    <property type="match status" value="2"/>
</dbReference>
<evidence type="ECO:0000256" key="2">
    <source>
        <dbReference type="ARBA" id="ARBA00023125"/>
    </source>
</evidence>
<sequence>MVYFSYEGDSSYWYWLSLLDFGQLSNPGPVPSINESQLKDFVAICPTQGERQQIAAFLDYETARIDRLIAQQLRLIELLKEKRQAVISHAVTKGLNPNAPMKDSGIEWLGQVPEHWIHNFKLGAVAEQNRGSFVNGPFGSDLLSNELTQEGVPVIYIRDVKPSGYYRKSTDCVTPKKAKQLNVCKVEPGDVLVAKVGSPPGEACIYPNSEPEAIITQDVVRIQ</sequence>
<gene>
    <name evidence="3" type="ORF">JC965_24285</name>
</gene>
<evidence type="ECO:0000256" key="1">
    <source>
        <dbReference type="ARBA" id="ARBA00022747"/>
    </source>
</evidence>
<keyword evidence="3" id="KW-0255">Endonuclease</keyword>
<reference evidence="3" key="1">
    <citation type="submission" date="2020-12" db="EMBL/GenBank/DDBJ databases">
        <title>GES Beta-lactamases isolated from hospital effluents in Brazil.</title>
        <authorList>
            <person name="Conte D."/>
            <person name="Mesa D."/>
            <person name="Palmeiro J.K."/>
            <person name="Dalla-Costa L.M."/>
        </authorList>
    </citation>
    <scope>NUCLEOTIDE SEQUENCE [LARGE SCALE GENOMIC DNA]</scope>
    <source>
        <strain evidence="3">Aero21</strain>
    </source>
</reference>
<keyword evidence="1" id="KW-0680">Restriction system</keyword>
<name>A0A7T3X2I2_AERCA</name>
<dbReference type="InterPro" id="IPR044946">
    <property type="entry name" value="Restrct_endonuc_typeI_TRD_sf"/>
</dbReference>
<organism evidence="3">
    <name type="scientific">Aeromonas caviae</name>
    <name type="common">Aeromonas punctata</name>
    <dbReference type="NCBI Taxonomy" id="648"/>
    <lineage>
        <taxon>Bacteria</taxon>
        <taxon>Pseudomonadati</taxon>
        <taxon>Pseudomonadota</taxon>
        <taxon>Gammaproteobacteria</taxon>
        <taxon>Aeromonadales</taxon>
        <taxon>Aeromonadaceae</taxon>
        <taxon>Aeromonas</taxon>
    </lineage>
</organism>
<dbReference type="EMBL" id="CP065937">
    <property type="protein sequence ID" value="QQA60881.1"/>
    <property type="molecule type" value="Genomic_DNA"/>
</dbReference>
<protein>
    <submittedName>
        <fullName evidence="3">Restriction endonuclease subunit S</fullName>
    </submittedName>
</protein>
<accession>A0A7T3X2I2</accession>
<dbReference type="PANTHER" id="PTHR30408:SF12">
    <property type="entry name" value="TYPE I RESTRICTION ENZYME MJAVIII SPECIFICITY SUBUNIT"/>
    <property type="match status" value="1"/>
</dbReference>
<dbReference type="AlphaFoldDB" id="A0A7T3X2I2"/>
<dbReference type="GO" id="GO:0009307">
    <property type="term" value="P:DNA restriction-modification system"/>
    <property type="evidence" value="ECO:0007669"/>
    <property type="project" value="UniProtKB-KW"/>
</dbReference>
<dbReference type="GO" id="GO:0004519">
    <property type="term" value="F:endonuclease activity"/>
    <property type="evidence" value="ECO:0007669"/>
    <property type="project" value="UniProtKB-KW"/>
</dbReference>
<keyword evidence="3" id="KW-0378">Hydrolase</keyword>
<dbReference type="GO" id="GO:0003677">
    <property type="term" value="F:DNA binding"/>
    <property type="evidence" value="ECO:0007669"/>
    <property type="project" value="UniProtKB-KW"/>
</dbReference>
<dbReference type="SUPFAM" id="SSF116734">
    <property type="entry name" value="DNA methylase specificity domain"/>
    <property type="match status" value="2"/>
</dbReference>
<proteinExistence type="predicted"/>
<dbReference type="Gene3D" id="1.10.287.1120">
    <property type="entry name" value="Bipartite methylase S protein"/>
    <property type="match status" value="1"/>
</dbReference>
<dbReference type="InterPro" id="IPR052021">
    <property type="entry name" value="Type-I_RS_S_subunit"/>
</dbReference>
<keyword evidence="3" id="KW-0540">Nuclease</keyword>